<dbReference type="Proteomes" id="UP000054624">
    <property type="component" value="Unassembled WGS sequence"/>
</dbReference>
<gene>
    <name evidence="1" type="ORF">AWB76_03734</name>
</gene>
<dbReference type="AlphaFoldDB" id="A0A158B798"/>
<reference evidence="2" key="1">
    <citation type="submission" date="2016-01" db="EMBL/GenBank/DDBJ databases">
        <authorList>
            <person name="Peeters Charlotte."/>
        </authorList>
    </citation>
    <scope>NUCLEOTIDE SEQUENCE [LARGE SCALE GENOMIC DNA]</scope>
</reference>
<proteinExistence type="predicted"/>
<evidence type="ECO:0000313" key="2">
    <source>
        <dbReference type="Proteomes" id="UP000054624"/>
    </source>
</evidence>
<keyword evidence="2" id="KW-1185">Reference proteome</keyword>
<dbReference type="RefSeq" id="WP_061161553.1">
    <property type="nucleotide sequence ID" value="NZ_FCOI02000012.1"/>
</dbReference>
<dbReference type="InterPro" id="IPR016932">
    <property type="entry name" value="UCP029669"/>
</dbReference>
<evidence type="ECO:0000313" key="1">
    <source>
        <dbReference type="EMBL" id="SAK65933.1"/>
    </source>
</evidence>
<sequence length="206" mass="23404">MNRLRIDHLHPTQVTHGERQIRQKVADYRALNAHELDMAIAAKPIAIVLGPACEPYVIDHHHVACALARIDVQDLPFVLLRDLSSMSRANFWLTLENEAWVYPYDENGRRIAFKDMPVHMWDAVDDAFRSLAAFVRDAGGYEKTDVPLADFRWANFFRAQLPHPVDDTQFDALLERALDLARSDAAAGLPGFLGEQLWPFIADSSR</sequence>
<dbReference type="InterPro" id="IPR014956">
    <property type="entry name" value="ParBc_2"/>
</dbReference>
<accession>A0A158B798</accession>
<organism evidence="1 2">
    <name type="scientific">Caballeronia temeraria</name>
    <dbReference type="NCBI Taxonomy" id="1777137"/>
    <lineage>
        <taxon>Bacteria</taxon>
        <taxon>Pseudomonadati</taxon>
        <taxon>Pseudomonadota</taxon>
        <taxon>Betaproteobacteria</taxon>
        <taxon>Burkholderiales</taxon>
        <taxon>Burkholderiaceae</taxon>
        <taxon>Caballeronia</taxon>
    </lineage>
</organism>
<dbReference type="SUPFAM" id="SSF110849">
    <property type="entry name" value="ParB/Sulfiredoxin"/>
    <property type="match status" value="1"/>
</dbReference>
<dbReference type="CDD" id="cd16390">
    <property type="entry name" value="ParB_N_Srx_like"/>
    <property type="match status" value="1"/>
</dbReference>
<protein>
    <submittedName>
        <fullName evidence="1">Chromosome partitioning protein ParB</fullName>
    </submittedName>
</protein>
<name>A0A158B798_9BURK</name>
<dbReference type="Pfam" id="PF08857">
    <property type="entry name" value="ParBc_2"/>
    <property type="match status" value="1"/>
</dbReference>
<dbReference type="OrthoDB" id="323572at2"/>
<dbReference type="Gene3D" id="3.90.1530.10">
    <property type="entry name" value="Conserved hypothetical protein from pyrococcus furiosus pfu- 392566-001, ParB domain"/>
    <property type="match status" value="1"/>
</dbReference>
<dbReference type="InterPro" id="IPR036086">
    <property type="entry name" value="ParB/Sulfiredoxin_sf"/>
</dbReference>
<dbReference type="Gene3D" id="1.10.8.10">
    <property type="entry name" value="DNA helicase RuvA subunit, C-terminal domain"/>
    <property type="match status" value="1"/>
</dbReference>
<dbReference type="EMBL" id="FCOI02000012">
    <property type="protein sequence ID" value="SAK65933.1"/>
    <property type="molecule type" value="Genomic_DNA"/>
</dbReference>
<dbReference type="PIRSF" id="PIRSF029669">
    <property type="entry name" value="UCP029669"/>
    <property type="match status" value="1"/>
</dbReference>
<dbReference type="STRING" id="1777137.AWB76_03734"/>